<comment type="function">
    <text evidence="8">Involved in the lipid remodeling steps of GPI-anchor maturation.</text>
</comment>
<dbReference type="InterPro" id="IPR007217">
    <property type="entry name" value="Per1-like"/>
</dbReference>
<evidence type="ECO:0000256" key="3">
    <source>
        <dbReference type="ARBA" id="ARBA00022502"/>
    </source>
</evidence>
<dbReference type="GO" id="GO:0016788">
    <property type="term" value="F:hydrolase activity, acting on ester bonds"/>
    <property type="evidence" value="ECO:0007669"/>
    <property type="project" value="TreeGrafter"/>
</dbReference>
<evidence type="ECO:0000256" key="1">
    <source>
        <dbReference type="ARBA" id="ARBA00004127"/>
    </source>
</evidence>
<dbReference type="PANTHER" id="PTHR13148">
    <property type="entry name" value="PER1-RELATED"/>
    <property type="match status" value="1"/>
</dbReference>
<sequence>MIKYTWIIIVAIFLFDYAQASFGDRLKLFQYFFINCYRNNCSKPNSLAQFESRQPVYLKLFGWDCQSECQLEAQWQTIDRLQNHETPQSIPQFYGKWTFYRLFGIQEPASFIFSIGNLATNFYCWQDYRIFGKYSNDPFYNLWQIQAFISMNAWFWSMAFHARETPLTEKLDYFSAYLIVIYLLFTITVKMFVEVFKFNSKMIQISLAMPSSASTFII</sequence>
<keyword evidence="4 8" id="KW-0812">Transmembrane</keyword>
<feature type="signal peptide" evidence="8">
    <location>
        <begin position="1"/>
        <end position="20"/>
    </location>
</feature>
<accession>A0A9D4P469</accession>
<keyword evidence="6 8" id="KW-1133">Transmembrane helix</keyword>
<evidence type="ECO:0000256" key="5">
    <source>
        <dbReference type="ARBA" id="ARBA00022729"/>
    </source>
</evidence>
<name>A0A9D4P469_DERFA</name>
<reference evidence="9" key="2">
    <citation type="journal article" date="2021" name="World Allergy Organ. J.">
        <title>Chromosome-level assembly of Dermatophagoides farinae genome and transcriptome reveals two novel allergens Der f 37 and Der f 39.</title>
        <authorList>
            <person name="Chen J."/>
            <person name="Cai Z."/>
            <person name="Fan D."/>
            <person name="Hu J."/>
            <person name="Hou Y."/>
            <person name="He Y."/>
            <person name="Zhang Z."/>
            <person name="Zhao Z."/>
            <person name="Gao P."/>
            <person name="Hu W."/>
            <person name="Sun J."/>
            <person name="Li J."/>
            <person name="Ji K."/>
        </authorList>
    </citation>
    <scope>NUCLEOTIDE SEQUENCE</scope>
    <source>
        <strain evidence="9">JKM2019</strain>
    </source>
</reference>
<gene>
    <name evidence="9" type="ORF">HUG17_6090</name>
</gene>
<evidence type="ECO:0000256" key="2">
    <source>
        <dbReference type="ARBA" id="ARBA00006387"/>
    </source>
</evidence>
<dbReference type="EMBL" id="SDOV01000002">
    <property type="protein sequence ID" value="KAH7643728.1"/>
    <property type="molecule type" value="Genomic_DNA"/>
</dbReference>
<evidence type="ECO:0000256" key="6">
    <source>
        <dbReference type="ARBA" id="ARBA00022989"/>
    </source>
</evidence>
<evidence type="ECO:0000256" key="8">
    <source>
        <dbReference type="RuleBase" id="RU365066"/>
    </source>
</evidence>
<comment type="similarity">
    <text evidence="2 8">Belongs to the PGAP3 family.</text>
</comment>
<keyword evidence="5 8" id="KW-0732">Signal</keyword>
<protein>
    <recommendedName>
        <fullName evidence="8">Post-GPI attachment to proteins factor 3</fullName>
    </recommendedName>
</protein>
<keyword evidence="8" id="KW-0333">Golgi apparatus</keyword>
<dbReference type="PANTHER" id="PTHR13148:SF0">
    <property type="entry name" value="POST-GPI ATTACHMENT TO PROTEINS FACTOR 3"/>
    <property type="match status" value="1"/>
</dbReference>
<comment type="caution">
    <text evidence="9">The sequence shown here is derived from an EMBL/GenBank/DDBJ whole genome shotgun (WGS) entry which is preliminary data.</text>
</comment>
<comment type="subcellular location">
    <subcellularLocation>
        <location evidence="1">Endomembrane system</location>
        <topology evidence="1">Multi-pass membrane protein</topology>
    </subcellularLocation>
    <subcellularLocation>
        <location evidence="8">Golgi apparatus membrane</location>
        <topology evidence="8">Multi-pass membrane protein</topology>
    </subcellularLocation>
</comment>
<keyword evidence="3 8" id="KW-0337">GPI-anchor biosynthesis</keyword>
<keyword evidence="7 8" id="KW-0472">Membrane</keyword>
<dbReference type="GO" id="GO:0005789">
    <property type="term" value="C:endoplasmic reticulum membrane"/>
    <property type="evidence" value="ECO:0007669"/>
    <property type="project" value="TreeGrafter"/>
</dbReference>
<feature type="transmembrane region" description="Helical" evidence="8">
    <location>
        <begin position="173"/>
        <end position="193"/>
    </location>
</feature>
<proteinExistence type="inferred from homology"/>
<dbReference type="GO" id="GO:0000139">
    <property type="term" value="C:Golgi membrane"/>
    <property type="evidence" value="ECO:0007669"/>
    <property type="project" value="UniProtKB-SubCell"/>
</dbReference>
<organism evidence="9">
    <name type="scientific">Dermatophagoides farinae</name>
    <name type="common">American house dust mite</name>
    <dbReference type="NCBI Taxonomy" id="6954"/>
    <lineage>
        <taxon>Eukaryota</taxon>
        <taxon>Metazoa</taxon>
        <taxon>Ecdysozoa</taxon>
        <taxon>Arthropoda</taxon>
        <taxon>Chelicerata</taxon>
        <taxon>Arachnida</taxon>
        <taxon>Acari</taxon>
        <taxon>Acariformes</taxon>
        <taxon>Sarcoptiformes</taxon>
        <taxon>Astigmata</taxon>
        <taxon>Psoroptidia</taxon>
        <taxon>Analgoidea</taxon>
        <taxon>Pyroglyphidae</taxon>
        <taxon>Dermatophagoidinae</taxon>
        <taxon>Dermatophagoides</taxon>
    </lineage>
</organism>
<dbReference type="Proteomes" id="UP000828236">
    <property type="component" value="Unassembled WGS sequence"/>
</dbReference>
<dbReference type="Pfam" id="PF04080">
    <property type="entry name" value="Per1"/>
    <property type="match status" value="1"/>
</dbReference>
<dbReference type="GO" id="GO:0006506">
    <property type="term" value="P:GPI anchor biosynthetic process"/>
    <property type="evidence" value="ECO:0007669"/>
    <property type="project" value="UniProtKB-KW"/>
</dbReference>
<comment type="caution">
    <text evidence="8">Lacks conserved residue(s) required for the propagation of feature annotation.</text>
</comment>
<evidence type="ECO:0000256" key="7">
    <source>
        <dbReference type="ARBA" id="ARBA00023136"/>
    </source>
</evidence>
<reference evidence="9" key="1">
    <citation type="submission" date="2020-06" db="EMBL/GenBank/DDBJ databases">
        <authorList>
            <person name="Ji K."/>
            <person name="Li J."/>
        </authorList>
    </citation>
    <scope>NUCLEOTIDE SEQUENCE</scope>
    <source>
        <strain evidence="9">JKM2019</strain>
        <tissue evidence="9">Whole body</tissue>
    </source>
</reference>
<feature type="chain" id="PRO_5039763838" description="Post-GPI attachment to proteins factor 3" evidence="8">
    <location>
        <begin position="21"/>
        <end position="218"/>
    </location>
</feature>
<evidence type="ECO:0000313" key="9">
    <source>
        <dbReference type="EMBL" id="KAH7643728.1"/>
    </source>
</evidence>
<dbReference type="AlphaFoldDB" id="A0A9D4P469"/>
<evidence type="ECO:0000256" key="4">
    <source>
        <dbReference type="ARBA" id="ARBA00022692"/>
    </source>
</evidence>